<dbReference type="NCBIfam" id="TIGR01536">
    <property type="entry name" value="asn_synth_AEB"/>
    <property type="match status" value="1"/>
</dbReference>
<dbReference type="Gene3D" id="3.60.20.10">
    <property type="entry name" value="Glutamine Phosphoribosylpyrophosphate, subunit 1, domain 1"/>
    <property type="match status" value="1"/>
</dbReference>
<evidence type="ECO:0000256" key="7">
    <source>
        <dbReference type="ARBA" id="ARBA00048741"/>
    </source>
</evidence>
<gene>
    <name evidence="11" type="ORF">CCS77_0039</name>
</gene>
<comment type="catalytic activity">
    <reaction evidence="7">
        <text>L-aspartate + L-glutamine + ATP + H2O = L-asparagine + L-glutamate + AMP + diphosphate + H(+)</text>
        <dbReference type="Rhea" id="RHEA:12228"/>
        <dbReference type="ChEBI" id="CHEBI:15377"/>
        <dbReference type="ChEBI" id="CHEBI:15378"/>
        <dbReference type="ChEBI" id="CHEBI:29985"/>
        <dbReference type="ChEBI" id="CHEBI:29991"/>
        <dbReference type="ChEBI" id="CHEBI:30616"/>
        <dbReference type="ChEBI" id="CHEBI:33019"/>
        <dbReference type="ChEBI" id="CHEBI:58048"/>
        <dbReference type="ChEBI" id="CHEBI:58359"/>
        <dbReference type="ChEBI" id="CHEBI:456215"/>
        <dbReference type="EC" id="6.3.5.4"/>
    </reaction>
</comment>
<dbReference type="EMBL" id="CP021642">
    <property type="protein sequence ID" value="AVX43100.1"/>
    <property type="molecule type" value="Genomic_DNA"/>
</dbReference>
<evidence type="ECO:0000259" key="10">
    <source>
        <dbReference type="PROSITE" id="PS51278"/>
    </source>
</evidence>
<dbReference type="AlphaFoldDB" id="A0A2R4NXF9"/>
<dbReference type="InterPro" id="IPR006426">
    <property type="entry name" value="Asn_synth_AEB"/>
</dbReference>
<dbReference type="Proteomes" id="UP000241854">
    <property type="component" value="Chromosome"/>
</dbReference>
<accession>A0A2R4NXF9</accession>
<evidence type="ECO:0000256" key="9">
    <source>
        <dbReference type="PIRSR" id="PIRSR001589-2"/>
    </source>
</evidence>
<protein>
    <recommendedName>
        <fullName evidence="3">asparagine synthase (glutamine-hydrolyzing)</fullName>
        <ecNumber evidence="3">6.3.5.4</ecNumber>
    </recommendedName>
</protein>
<keyword evidence="8" id="KW-0028">Amino-acid biosynthesis</keyword>
<dbReference type="InterPro" id="IPR014729">
    <property type="entry name" value="Rossmann-like_a/b/a_fold"/>
</dbReference>
<evidence type="ECO:0000256" key="8">
    <source>
        <dbReference type="PIRSR" id="PIRSR001589-1"/>
    </source>
</evidence>
<organism evidence="11 12">
    <name type="scientific">Campylobacter concisus</name>
    <dbReference type="NCBI Taxonomy" id="199"/>
    <lineage>
        <taxon>Bacteria</taxon>
        <taxon>Pseudomonadati</taxon>
        <taxon>Campylobacterota</taxon>
        <taxon>Epsilonproteobacteria</taxon>
        <taxon>Campylobacterales</taxon>
        <taxon>Campylobacteraceae</taxon>
        <taxon>Campylobacter</taxon>
    </lineage>
</organism>
<feature type="binding site" evidence="9">
    <location>
        <position position="97"/>
    </location>
    <ligand>
        <name>L-glutamine</name>
        <dbReference type="ChEBI" id="CHEBI:58359"/>
    </ligand>
</feature>
<dbReference type="InterPro" id="IPR029055">
    <property type="entry name" value="Ntn_hydrolases_N"/>
</dbReference>
<comment type="pathway">
    <text evidence="1">Amino-acid biosynthesis; L-asparagine biosynthesis; L-asparagine from L-aspartate (L-Gln route): step 1/1.</text>
</comment>
<evidence type="ECO:0000313" key="12">
    <source>
        <dbReference type="Proteomes" id="UP000241854"/>
    </source>
</evidence>
<dbReference type="PROSITE" id="PS51278">
    <property type="entry name" value="GATASE_TYPE_2"/>
    <property type="match status" value="1"/>
</dbReference>
<evidence type="ECO:0000313" key="11">
    <source>
        <dbReference type="EMBL" id="AVX43100.1"/>
    </source>
</evidence>
<dbReference type="GO" id="GO:0005829">
    <property type="term" value="C:cytosol"/>
    <property type="evidence" value="ECO:0007669"/>
    <property type="project" value="TreeGrafter"/>
</dbReference>
<sequence length="619" mass="71527">MCGILGTIPSSNETKFKSALNRLEHRGPDGFGIETIENSITLGHRRLAIVDLSDSAHQPMYDKTKRYCVIFNGEIYNFLEIKKELEAKGHTFCSSSDTEVLLYSYIEWGEECVLKFNGMWAFAIWDGQKKELFLSRDRFGKKPLFYAVIDGKFIFASEMKAIYPFLKEIRPSKDFHWMKDNIFSYEATEKCLIDGIKRFPFGHNGIYKNGNLKIKRYWNTLDNIAEPPKTYDAQVERFRELFLDACKIRMRSDVPIGTALSGGLDSSATISAMAHLSKSHIDYGKNDWRHAFVASFPGTPLDETHFAKMVVDHIGIEATYINIEPLKYWDNLEKYFYMFEDLYITSPIPMMATYGAVKKHGTTVTLDGHGADELFSGYGHLIEALWNSKFSIKNSIDILNTYQETLGNGSQFDRKSNFNIYVKFMIKKIVKIIFGKEFRSKDANHKNFNKLDSFSQQLYIIFHETILPTLLRNYDRYSMTNSVEIRMPFMDHRIVSFVTSLPYSSKFGNGYTKKLIRDAMDSYMPKEITWRKSKIGFNSPIVDWMQGDLKEWFLDTVHEKGFMESNLIDNPSELQSQILNIANKNTNSYVLAENSWKNLTPYIWEKAIKKFGASNNATN</sequence>
<keyword evidence="6 8" id="KW-0315">Glutamine amidotransferase</keyword>
<dbReference type="Pfam" id="PF13537">
    <property type="entry name" value="GATase_7"/>
    <property type="match status" value="1"/>
</dbReference>
<evidence type="ECO:0000256" key="6">
    <source>
        <dbReference type="ARBA" id="ARBA00022962"/>
    </source>
</evidence>
<feature type="domain" description="Glutamine amidotransferase type-2" evidence="10">
    <location>
        <begin position="2"/>
        <end position="210"/>
    </location>
</feature>
<dbReference type="InterPro" id="IPR033738">
    <property type="entry name" value="AsnB_N"/>
</dbReference>
<evidence type="ECO:0000256" key="4">
    <source>
        <dbReference type="ARBA" id="ARBA00022741"/>
    </source>
</evidence>
<dbReference type="InterPro" id="IPR051786">
    <property type="entry name" value="ASN_synthetase/amidase"/>
</dbReference>
<dbReference type="PIRSF" id="PIRSF001589">
    <property type="entry name" value="Asn_synthetase_glu-h"/>
    <property type="match status" value="1"/>
</dbReference>
<evidence type="ECO:0000256" key="3">
    <source>
        <dbReference type="ARBA" id="ARBA00012737"/>
    </source>
</evidence>
<evidence type="ECO:0000256" key="5">
    <source>
        <dbReference type="ARBA" id="ARBA00022840"/>
    </source>
</evidence>
<reference evidence="11 12" key="1">
    <citation type="journal article" date="2018" name="Emerg. Microbes Infect.">
        <title>Genomic analysis of oral Campylobacter concisus strains identified a potential bacterial molecular marker associated with active Crohn's disease.</title>
        <authorList>
            <person name="Liu F."/>
            <person name="Ma R."/>
            <person name="Tay C.Y.A."/>
            <person name="Octavia S."/>
            <person name="Lan R."/>
            <person name="Chung H.K.L."/>
            <person name="Riordan S.M."/>
            <person name="Grimm M.C."/>
            <person name="Leong R.W."/>
            <person name="Tanaka M.M."/>
            <person name="Connor S."/>
            <person name="Zhang L."/>
        </authorList>
    </citation>
    <scope>NUCLEOTIDE SEQUENCE [LARGE SCALE GENOMIC DNA]</scope>
    <source>
        <strain evidence="11 12">P2CDO4</strain>
    </source>
</reference>
<dbReference type="InterPro" id="IPR017932">
    <property type="entry name" value="GATase_2_dom"/>
</dbReference>
<dbReference type="Pfam" id="PF00733">
    <property type="entry name" value="Asn_synthase"/>
    <property type="match status" value="1"/>
</dbReference>
<proteinExistence type="inferred from homology"/>
<dbReference type="CDD" id="cd00712">
    <property type="entry name" value="AsnB"/>
    <property type="match status" value="1"/>
</dbReference>
<dbReference type="RefSeq" id="WP_107916207.1">
    <property type="nucleotide sequence ID" value="NZ_CP021642.1"/>
</dbReference>
<evidence type="ECO:0000256" key="2">
    <source>
        <dbReference type="ARBA" id="ARBA00005752"/>
    </source>
</evidence>
<dbReference type="GO" id="GO:0006529">
    <property type="term" value="P:asparagine biosynthetic process"/>
    <property type="evidence" value="ECO:0007669"/>
    <property type="project" value="UniProtKB-KW"/>
</dbReference>
<comment type="similarity">
    <text evidence="2">Belongs to the asparagine synthetase family.</text>
</comment>
<dbReference type="PANTHER" id="PTHR43284:SF1">
    <property type="entry name" value="ASPARAGINE SYNTHETASE"/>
    <property type="match status" value="1"/>
</dbReference>
<dbReference type="InterPro" id="IPR001962">
    <property type="entry name" value="Asn_synthase"/>
</dbReference>
<name>A0A2R4NXF9_9BACT</name>
<dbReference type="Gene3D" id="3.40.50.620">
    <property type="entry name" value="HUPs"/>
    <property type="match status" value="1"/>
</dbReference>
<keyword evidence="5 9" id="KW-0067">ATP-binding</keyword>
<dbReference type="SUPFAM" id="SSF56235">
    <property type="entry name" value="N-terminal nucleophile aminohydrolases (Ntn hydrolases)"/>
    <property type="match status" value="1"/>
</dbReference>
<dbReference type="SUPFAM" id="SSF52402">
    <property type="entry name" value="Adenine nucleotide alpha hydrolases-like"/>
    <property type="match status" value="1"/>
</dbReference>
<keyword evidence="11" id="KW-0436">Ligase</keyword>
<dbReference type="PANTHER" id="PTHR43284">
    <property type="entry name" value="ASPARAGINE SYNTHETASE (GLUTAMINE-HYDROLYZING)"/>
    <property type="match status" value="1"/>
</dbReference>
<keyword evidence="4 9" id="KW-0547">Nucleotide-binding</keyword>
<dbReference type="CDD" id="cd01991">
    <property type="entry name" value="Asn_synthase_B_C"/>
    <property type="match status" value="1"/>
</dbReference>
<evidence type="ECO:0000256" key="1">
    <source>
        <dbReference type="ARBA" id="ARBA00005187"/>
    </source>
</evidence>
<dbReference type="GO" id="GO:0004066">
    <property type="term" value="F:asparagine synthase (glutamine-hydrolyzing) activity"/>
    <property type="evidence" value="ECO:0007669"/>
    <property type="project" value="UniProtKB-EC"/>
</dbReference>
<dbReference type="EC" id="6.3.5.4" evidence="3"/>
<keyword evidence="8" id="KW-0061">Asparagine biosynthesis</keyword>
<dbReference type="GO" id="GO:0005524">
    <property type="term" value="F:ATP binding"/>
    <property type="evidence" value="ECO:0007669"/>
    <property type="project" value="UniProtKB-KW"/>
</dbReference>
<feature type="active site" description="For GATase activity" evidence="8">
    <location>
        <position position="2"/>
    </location>
</feature>